<accession>A0ABR3EJ96</accession>
<protein>
    <submittedName>
        <fullName evidence="1">Uncharacterized protein</fullName>
    </submittedName>
</protein>
<evidence type="ECO:0000313" key="2">
    <source>
        <dbReference type="Proteomes" id="UP001465976"/>
    </source>
</evidence>
<organism evidence="1 2">
    <name type="scientific">Marasmius crinis-equi</name>
    <dbReference type="NCBI Taxonomy" id="585013"/>
    <lineage>
        <taxon>Eukaryota</taxon>
        <taxon>Fungi</taxon>
        <taxon>Dikarya</taxon>
        <taxon>Basidiomycota</taxon>
        <taxon>Agaricomycotina</taxon>
        <taxon>Agaricomycetes</taxon>
        <taxon>Agaricomycetidae</taxon>
        <taxon>Agaricales</taxon>
        <taxon>Marasmiineae</taxon>
        <taxon>Marasmiaceae</taxon>
        <taxon>Marasmius</taxon>
    </lineage>
</organism>
<sequence length="333" mass="36664">GLAYCHPKALQDHRCGRRTSRLSWGVAPPFTLDPSSSHVGPFGGWKRRPPRSTFGWGITSSPSTFVLLHASSTFRGYRSILHYSILDALPAIRETVLGASLVLQPLQAFRLGTTLSSSISVFSRWLVSFSFSPVISTRPSSLVNISLLSLARFVLVDLASNSNSMLPALNTLSQALKDKVVATLGKGTRSIDGPGWVYAYIIVGGAAVPDALLVKAGASNNWERRMGEWERQCAGEEQVWLIKIPALYRFYTGEILGFWMPAVLTLLSAESVAHDLLEHQALSRPIEECVYCKRQHQERFVFAMEDPYGVNVERAVIDAIELAVKIVAEHLAL</sequence>
<reference evidence="1 2" key="1">
    <citation type="submission" date="2024-02" db="EMBL/GenBank/DDBJ databases">
        <title>A draft genome for the cacao thread blight pathogen Marasmius crinis-equi.</title>
        <authorList>
            <person name="Cohen S.P."/>
            <person name="Baruah I.K."/>
            <person name="Amoako-Attah I."/>
            <person name="Bukari Y."/>
            <person name="Meinhardt L.W."/>
            <person name="Bailey B.A."/>
        </authorList>
    </citation>
    <scope>NUCLEOTIDE SEQUENCE [LARGE SCALE GENOMIC DNA]</scope>
    <source>
        <strain evidence="1 2">GH-76</strain>
    </source>
</reference>
<dbReference type="EMBL" id="JBAHYK010004226">
    <property type="protein sequence ID" value="KAL0562928.1"/>
    <property type="molecule type" value="Genomic_DNA"/>
</dbReference>
<evidence type="ECO:0000313" key="1">
    <source>
        <dbReference type="EMBL" id="KAL0562928.1"/>
    </source>
</evidence>
<proteinExistence type="predicted"/>
<comment type="caution">
    <text evidence="1">The sequence shown here is derived from an EMBL/GenBank/DDBJ whole genome shotgun (WGS) entry which is preliminary data.</text>
</comment>
<keyword evidence="2" id="KW-1185">Reference proteome</keyword>
<dbReference type="Proteomes" id="UP001465976">
    <property type="component" value="Unassembled WGS sequence"/>
</dbReference>
<feature type="non-terminal residue" evidence="1">
    <location>
        <position position="1"/>
    </location>
</feature>
<name>A0ABR3EJ96_9AGAR</name>
<gene>
    <name evidence="1" type="ORF">V5O48_019150</name>
</gene>